<name>A0A9X3EQL4_9BACT</name>
<keyword evidence="3" id="KW-1185">Reference proteome</keyword>
<feature type="compositionally biased region" description="Basic and acidic residues" evidence="1">
    <location>
        <begin position="12"/>
        <end position="28"/>
    </location>
</feature>
<feature type="compositionally biased region" description="Basic residues" evidence="1">
    <location>
        <begin position="29"/>
        <end position="41"/>
    </location>
</feature>
<dbReference type="EMBL" id="JAPNKE010000002">
    <property type="protein sequence ID" value="MCY1008225.1"/>
    <property type="molecule type" value="Genomic_DNA"/>
</dbReference>
<protein>
    <submittedName>
        <fullName evidence="2">Uncharacterized protein</fullName>
    </submittedName>
</protein>
<comment type="caution">
    <text evidence="2">The sequence shown here is derived from an EMBL/GenBank/DDBJ whole genome shotgun (WGS) entry which is preliminary data.</text>
</comment>
<evidence type="ECO:0000313" key="3">
    <source>
        <dbReference type="Proteomes" id="UP001150924"/>
    </source>
</evidence>
<evidence type="ECO:0000256" key="1">
    <source>
        <dbReference type="SAM" id="MobiDB-lite"/>
    </source>
</evidence>
<gene>
    <name evidence="2" type="ORF">OV079_22220</name>
</gene>
<organism evidence="2 3">
    <name type="scientific">Nannocystis pusilla</name>
    <dbReference type="NCBI Taxonomy" id="889268"/>
    <lineage>
        <taxon>Bacteria</taxon>
        <taxon>Pseudomonadati</taxon>
        <taxon>Myxococcota</taxon>
        <taxon>Polyangia</taxon>
        <taxon>Nannocystales</taxon>
        <taxon>Nannocystaceae</taxon>
        <taxon>Nannocystis</taxon>
    </lineage>
</organism>
<reference evidence="2" key="1">
    <citation type="submission" date="2022-11" db="EMBL/GenBank/DDBJ databases">
        <title>Minimal conservation of predation-associated metabolite biosynthetic gene clusters underscores biosynthetic potential of Myxococcota including descriptions for ten novel species: Archangium lansinium sp. nov., Myxococcus landrumus sp. nov., Nannocystis bai.</title>
        <authorList>
            <person name="Ahearne A."/>
            <person name="Stevens C."/>
            <person name="Phillips K."/>
        </authorList>
    </citation>
    <scope>NUCLEOTIDE SEQUENCE</scope>
    <source>
        <strain evidence="2">Na p29</strain>
    </source>
</reference>
<evidence type="ECO:0000313" key="2">
    <source>
        <dbReference type="EMBL" id="MCY1008225.1"/>
    </source>
</evidence>
<dbReference type="Proteomes" id="UP001150924">
    <property type="component" value="Unassembled WGS sequence"/>
</dbReference>
<accession>A0A9X3EQL4</accession>
<feature type="region of interest" description="Disordered" evidence="1">
    <location>
        <begin position="1"/>
        <end position="69"/>
    </location>
</feature>
<sequence length="69" mass="7280">MDIGEPAPGAGARDEQQRGGSGEHERGHPRARARERRRRTAQLHGDVGVGEVARGDEEGREVGGVAIGV</sequence>
<dbReference type="RefSeq" id="WP_267770864.1">
    <property type="nucleotide sequence ID" value="NZ_JAPNKE010000002.1"/>
</dbReference>
<dbReference type="AlphaFoldDB" id="A0A9X3EQL4"/>
<proteinExistence type="predicted"/>